<comment type="caution">
    <text evidence="4">The sequence shown here is derived from an EMBL/GenBank/DDBJ whole genome shotgun (WGS) entry which is preliminary data.</text>
</comment>
<name>A0A936ZIG0_9HYPH</name>
<dbReference type="InterPro" id="IPR047650">
    <property type="entry name" value="Transpos_IS110"/>
</dbReference>
<sequence>MGEVSTIGLDLAKNVFQVHGADASGAVLFRKKLRRHQVLTFFAAQRPCTVAMEACASSHHWAREIGRLGHAVRLIPPAYVKPFVKRQKNDAADAEAICEAAQRPTMRFVAPKSEQAQAAAIVFRARDLLVKQRTQIINALRGHLAEFGLVRAKGPAHVPQLVQVIEDGAESVPELARPILKMLIETLHSLDEQIARLDREVAERAKRDETARRLMTIPGIGPVTAVALTALAPPAEAFSRGRDFAAWVGLTPLQHSTGGKQKLGATSKMGERTLRRLLIIGANSVLLRVARNGAPAGSWIGRMLARKPPMLVRVALANKMARIVWALLTSGEVYRAPAVSA</sequence>
<keyword evidence="1" id="KW-0175">Coiled coil</keyword>
<evidence type="ECO:0000259" key="3">
    <source>
        <dbReference type="Pfam" id="PF02371"/>
    </source>
</evidence>
<evidence type="ECO:0000313" key="4">
    <source>
        <dbReference type="EMBL" id="MBL0405279.1"/>
    </source>
</evidence>
<gene>
    <name evidence="4" type="ORF">JKG68_15015</name>
</gene>
<accession>A0A936ZIG0</accession>
<evidence type="ECO:0000313" key="5">
    <source>
        <dbReference type="Proteomes" id="UP000605848"/>
    </source>
</evidence>
<dbReference type="Pfam" id="PF02371">
    <property type="entry name" value="Transposase_20"/>
    <property type="match status" value="1"/>
</dbReference>
<evidence type="ECO:0000256" key="1">
    <source>
        <dbReference type="SAM" id="Coils"/>
    </source>
</evidence>
<proteinExistence type="predicted"/>
<protein>
    <submittedName>
        <fullName evidence="4">IS110 family transposase</fullName>
    </submittedName>
</protein>
<feature type="coiled-coil region" evidence="1">
    <location>
        <begin position="180"/>
        <end position="207"/>
    </location>
</feature>
<evidence type="ECO:0000259" key="2">
    <source>
        <dbReference type="Pfam" id="PF01548"/>
    </source>
</evidence>
<dbReference type="GO" id="GO:0006313">
    <property type="term" value="P:DNA transposition"/>
    <property type="evidence" value="ECO:0007669"/>
    <property type="project" value="InterPro"/>
</dbReference>
<reference evidence="4" key="1">
    <citation type="submission" date="2021-01" db="EMBL/GenBank/DDBJ databases">
        <title>Microvirga sp.</title>
        <authorList>
            <person name="Kim M.K."/>
        </authorList>
    </citation>
    <scope>NUCLEOTIDE SEQUENCE</scope>
    <source>
        <strain evidence="4">5420S-16</strain>
    </source>
</reference>
<dbReference type="GO" id="GO:0004803">
    <property type="term" value="F:transposase activity"/>
    <property type="evidence" value="ECO:0007669"/>
    <property type="project" value="InterPro"/>
</dbReference>
<dbReference type="PANTHER" id="PTHR33055:SF3">
    <property type="entry name" value="PUTATIVE TRANSPOSASE FOR IS117-RELATED"/>
    <property type="match status" value="1"/>
</dbReference>
<feature type="domain" description="Transposase IS110-like N-terminal" evidence="2">
    <location>
        <begin position="7"/>
        <end position="146"/>
    </location>
</feature>
<dbReference type="GO" id="GO:0003677">
    <property type="term" value="F:DNA binding"/>
    <property type="evidence" value="ECO:0007669"/>
    <property type="project" value="InterPro"/>
</dbReference>
<dbReference type="Proteomes" id="UP000605848">
    <property type="component" value="Unassembled WGS sequence"/>
</dbReference>
<dbReference type="InterPro" id="IPR003346">
    <property type="entry name" value="Transposase_20"/>
</dbReference>
<dbReference type="AlphaFoldDB" id="A0A936ZIG0"/>
<keyword evidence="5" id="KW-1185">Reference proteome</keyword>
<dbReference type="EMBL" id="JAEQMY010000020">
    <property type="protein sequence ID" value="MBL0405279.1"/>
    <property type="molecule type" value="Genomic_DNA"/>
</dbReference>
<dbReference type="RefSeq" id="WP_202060913.1">
    <property type="nucleotide sequence ID" value="NZ_JAEQMY010000020.1"/>
</dbReference>
<dbReference type="Pfam" id="PF01548">
    <property type="entry name" value="DEDD_Tnp_IS110"/>
    <property type="match status" value="1"/>
</dbReference>
<dbReference type="InterPro" id="IPR002525">
    <property type="entry name" value="Transp_IS110-like_N"/>
</dbReference>
<dbReference type="NCBIfam" id="NF033542">
    <property type="entry name" value="transpos_IS110"/>
    <property type="match status" value="1"/>
</dbReference>
<organism evidence="4 5">
    <name type="scientific">Microvirga aerilata</name>
    <dbReference type="NCBI Taxonomy" id="670292"/>
    <lineage>
        <taxon>Bacteria</taxon>
        <taxon>Pseudomonadati</taxon>
        <taxon>Pseudomonadota</taxon>
        <taxon>Alphaproteobacteria</taxon>
        <taxon>Hyphomicrobiales</taxon>
        <taxon>Methylobacteriaceae</taxon>
        <taxon>Microvirga</taxon>
    </lineage>
</organism>
<feature type="domain" description="Transposase IS116/IS110/IS902 C-terminal" evidence="3">
    <location>
        <begin position="211"/>
        <end position="289"/>
    </location>
</feature>
<dbReference type="PANTHER" id="PTHR33055">
    <property type="entry name" value="TRANSPOSASE FOR INSERTION SEQUENCE ELEMENT IS1111A"/>
    <property type="match status" value="1"/>
</dbReference>